<evidence type="ECO:0008006" key="6">
    <source>
        <dbReference type="Google" id="ProtNLM"/>
    </source>
</evidence>
<name>A0A1W2TCF6_ROSNE</name>
<sequence length="438" mass="48578">MAIGASARLRTNAALLLVSSLFVASGSAAVYTSQFRSFYPQHGDKYAYILRRNCSQQYANYLTGRPQDFERDWLGGGGEHTVLVQPVVKCLLDNVSEYIKAASSSAQVILGLTPTILSLLGASSDELAMVVVVGRRPLLGLILSFASPGVFMERVFGFRDPKKMLQLNNGQFEFKTPGLKSRDELRRMKRVVALGQYLVALGAAANIAHLSLELGIRTVCCWWAETIYAPLVWTFLSIPLHFLGIFVLWLRVRRTDVAETAEPPPEGFQQFLGLLTSFVKFEWVPAMAGDLIRVLFIKENKLFVSWSWALSTAAILHLLFGSSVLSGLLFIGPRDALLIIARYLISALSCRMLVAFELAGMRSMFTERVDLEQGMGHEMEMVQRGNGPGERNRPRGSHNSPVQDSAEMVMLEDSHAPHVQDWAELARPGGPVTTRHTY</sequence>
<dbReference type="EMBL" id="DF977458">
    <property type="protein sequence ID" value="GAP85642.1"/>
    <property type="molecule type" value="Genomic_DNA"/>
</dbReference>
<keyword evidence="2" id="KW-0472">Membrane</keyword>
<evidence type="ECO:0000313" key="4">
    <source>
        <dbReference type="EMBL" id="GAP85642.1"/>
    </source>
</evidence>
<feature type="transmembrane region" description="Helical" evidence="2">
    <location>
        <begin position="191"/>
        <end position="211"/>
    </location>
</feature>
<dbReference type="AlphaFoldDB" id="A0A1W2TCF6"/>
<protein>
    <recommendedName>
        <fullName evidence="6">Integral membrane protein</fullName>
    </recommendedName>
</protein>
<evidence type="ECO:0000256" key="3">
    <source>
        <dbReference type="SAM" id="SignalP"/>
    </source>
</evidence>
<dbReference type="OrthoDB" id="3009728at2759"/>
<feature type="transmembrane region" description="Helical" evidence="2">
    <location>
        <begin position="337"/>
        <end position="359"/>
    </location>
</feature>
<feature type="chain" id="PRO_5010744533" description="Integral membrane protein" evidence="3">
    <location>
        <begin position="29"/>
        <end position="438"/>
    </location>
</feature>
<evidence type="ECO:0000256" key="2">
    <source>
        <dbReference type="SAM" id="Phobius"/>
    </source>
</evidence>
<organism evidence="4">
    <name type="scientific">Rosellinia necatrix</name>
    <name type="common">White root-rot fungus</name>
    <dbReference type="NCBI Taxonomy" id="77044"/>
    <lineage>
        <taxon>Eukaryota</taxon>
        <taxon>Fungi</taxon>
        <taxon>Dikarya</taxon>
        <taxon>Ascomycota</taxon>
        <taxon>Pezizomycotina</taxon>
        <taxon>Sordariomycetes</taxon>
        <taxon>Xylariomycetidae</taxon>
        <taxon>Xylariales</taxon>
        <taxon>Xylariaceae</taxon>
        <taxon>Rosellinia</taxon>
    </lineage>
</organism>
<feature type="signal peptide" evidence="3">
    <location>
        <begin position="1"/>
        <end position="28"/>
    </location>
</feature>
<evidence type="ECO:0000256" key="1">
    <source>
        <dbReference type="SAM" id="MobiDB-lite"/>
    </source>
</evidence>
<feature type="transmembrane region" description="Helical" evidence="2">
    <location>
        <begin position="138"/>
        <end position="156"/>
    </location>
</feature>
<evidence type="ECO:0000313" key="5">
    <source>
        <dbReference type="Proteomes" id="UP000054516"/>
    </source>
</evidence>
<gene>
    <name evidence="4" type="ORF">SAMD00023353_1300910</name>
</gene>
<keyword evidence="2" id="KW-0812">Transmembrane</keyword>
<dbReference type="OMA" id="RVVLMYE"/>
<feature type="transmembrane region" description="Helical" evidence="2">
    <location>
        <begin position="308"/>
        <end position="331"/>
    </location>
</feature>
<feature type="region of interest" description="Disordered" evidence="1">
    <location>
        <begin position="381"/>
        <end position="402"/>
    </location>
</feature>
<keyword evidence="2" id="KW-1133">Transmembrane helix</keyword>
<proteinExistence type="predicted"/>
<feature type="transmembrane region" description="Helical" evidence="2">
    <location>
        <begin position="231"/>
        <end position="250"/>
    </location>
</feature>
<reference evidence="4" key="1">
    <citation type="submission" date="2016-03" db="EMBL/GenBank/DDBJ databases">
        <title>Draft genome sequence of Rosellinia necatrix.</title>
        <authorList>
            <person name="Kanematsu S."/>
        </authorList>
    </citation>
    <scope>NUCLEOTIDE SEQUENCE [LARGE SCALE GENOMIC DNA]</scope>
    <source>
        <strain evidence="4">W97</strain>
    </source>
</reference>
<keyword evidence="5" id="KW-1185">Reference proteome</keyword>
<accession>A0A1W2TCF6</accession>
<keyword evidence="3" id="KW-0732">Signal</keyword>
<dbReference type="Proteomes" id="UP000054516">
    <property type="component" value="Unassembled WGS sequence"/>
</dbReference>